<evidence type="ECO:0000256" key="1">
    <source>
        <dbReference type="ARBA" id="ARBA00004141"/>
    </source>
</evidence>
<reference evidence="8" key="1">
    <citation type="submission" date="2025-08" db="UniProtKB">
        <authorList>
            <consortium name="Ensembl"/>
        </authorList>
    </citation>
    <scope>IDENTIFICATION</scope>
</reference>
<evidence type="ECO:0000313" key="8">
    <source>
        <dbReference type="Ensembl" id="ENSEBUP00000008811.1"/>
    </source>
</evidence>
<keyword evidence="9" id="KW-1185">Reference proteome</keyword>
<dbReference type="GO" id="GO:0046872">
    <property type="term" value="F:metal ion binding"/>
    <property type="evidence" value="ECO:0007669"/>
    <property type="project" value="UniProtKB-KW"/>
</dbReference>
<evidence type="ECO:0000256" key="6">
    <source>
        <dbReference type="ARBA" id="ARBA00023136"/>
    </source>
</evidence>
<dbReference type="GO" id="GO:0005886">
    <property type="term" value="C:plasma membrane"/>
    <property type="evidence" value="ECO:0007669"/>
    <property type="project" value="TreeGrafter"/>
</dbReference>
<sequence length="305" mass="34070">MILISVNTGNREDIKLLLKEQMATLEKKEESNGIEADEGGWKNQGRALIIDGRSLVFAMEEGMRSSFLHIAIACRAVICCRVSPLQKAEIVEAVKRMVRSVTLAVGDGANDVGMIQAAHVGVGISGNEGLQAVNSSDYAIAQFSHLQKLILVHGAWSYTRVAKCILYCFYKNIVLYIIETSSKEKLLQFPALYKRSQNGEDFNSKIFWLHCLNGLFHSIVLFWAPLKAIDHDVAFLSGKTHDYLFLGNIVYTVRHPASLFSFAFIFSSNIENWFCVTFLKYVQTRRFSSCGIKAIVSINIALTPC</sequence>
<proteinExistence type="predicted"/>
<evidence type="ECO:0000256" key="2">
    <source>
        <dbReference type="ARBA" id="ARBA00022692"/>
    </source>
</evidence>
<feature type="domain" description="P-type ATPase C-terminal" evidence="7">
    <location>
        <begin position="182"/>
        <end position="275"/>
    </location>
</feature>
<name>A0A8C4Q202_EPTBU</name>
<dbReference type="OMA" id="FAMEEGM"/>
<protein>
    <recommendedName>
        <fullName evidence="7">P-type ATPase C-terminal domain-containing protein</fullName>
    </recommendedName>
</protein>
<dbReference type="Pfam" id="PF16212">
    <property type="entry name" value="PhoLip_ATPase_C"/>
    <property type="match status" value="2"/>
</dbReference>
<dbReference type="GO" id="GO:0005802">
    <property type="term" value="C:trans-Golgi network"/>
    <property type="evidence" value="ECO:0007669"/>
    <property type="project" value="TreeGrafter"/>
</dbReference>
<evidence type="ECO:0000256" key="5">
    <source>
        <dbReference type="ARBA" id="ARBA00022989"/>
    </source>
</evidence>
<dbReference type="Gene3D" id="3.40.50.1000">
    <property type="entry name" value="HAD superfamily/HAD-like"/>
    <property type="match status" value="1"/>
</dbReference>
<dbReference type="InterPro" id="IPR032630">
    <property type="entry name" value="P_typ_ATPase_c"/>
</dbReference>
<dbReference type="GO" id="GO:0016887">
    <property type="term" value="F:ATP hydrolysis activity"/>
    <property type="evidence" value="ECO:0007669"/>
    <property type="project" value="InterPro"/>
</dbReference>
<evidence type="ECO:0000259" key="7">
    <source>
        <dbReference type="Pfam" id="PF16212"/>
    </source>
</evidence>
<keyword evidence="2" id="KW-0812">Transmembrane</keyword>
<dbReference type="GO" id="GO:0140326">
    <property type="term" value="F:ATPase-coupled intramembrane lipid transporter activity"/>
    <property type="evidence" value="ECO:0007669"/>
    <property type="project" value="TreeGrafter"/>
</dbReference>
<comment type="subcellular location">
    <subcellularLocation>
        <location evidence="1">Membrane</location>
        <topology evidence="1">Multi-pass membrane protein</topology>
    </subcellularLocation>
</comment>
<keyword evidence="4" id="KW-0460">Magnesium</keyword>
<dbReference type="InterPro" id="IPR036412">
    <property type="entry name" value="HAD-like_sf"/>
</dbReference>
<dbReference type="Ensembl" id="ENSEBUT00000009323.1">
    <property type="protein sequence ID" value="ENSEBUP00000008811.1"/>
    <property type="gene ID" value="ENSEBUG00000005696.1"/>
</dbReference>
<reference evidence="8" key="2">
    <citation type="submission" date="2025-09" db="UniProtKB">
        <authorList>
            <consortium name="Ensembl"/>
        </authorList>
    </citation>
    <scope>IDENTIFICATION</scope>
</reference>
<evidence type="ECO:0000256" key="4">
    <source>
        <dbReference type="ARBA" id="ARBA00022842"/>
    </source>
</evidence>
<feature type="domain" description="P-type ATPase C-terminal" evidence="7">
    <location>
        <begin position="133"/>
        <end position="179"/>
    </location>
</feature>
<dbReference type="InterPro" id="IPR023298">
    <property type="entry name" value="ATPase_P-typ_TM_dom_sf"/>
</dbReference>
<dbReference type="PANTHER" id="PTHR24092:SF150">
    <property type="entry name" value="PHOSPHOLIPID-TRANSPORTING ATPASE"/>
    <property type="match status" value="1"/>
</dbReference>
<dbReference type="SUPFAM" id="SSF81665">
    <property type="entry name" value="Calcium ATPase, transmembrane domain M"/>
    <property type="match status" value="1"/>
</dbReference>
<dbReference type="PANTHER" id="PTHR24092">
    <property type="entry name" value="PROBABLE PHOSPHOLIPID-TRANSPORTING ATPASE"/>
    <property type="match status" value="1"/>
</dbReference>
<evidence type="ECO:0000256" key="3">
    <source>
        <dbReference type="ARBA" id="ARBA00022723"/>
    </source>
</evidence>
<dbReference type="SUPFAM" id="SSF56784">
    <property type="entry name" value="HAD-like"/>
    <property type="match status" value="1"/>
</dbReference>
<dbReference type="NCBIfam" id="TIGR01494">
    <property type="entry name" value="ATPase_P-type"/>
    <property type="match status" value="1"/>
</dbReference>
<keyword evidence="3" id="KW-0479">Metal-binding</keyword>
<dbReference type="AlphaFoldDB" id="A0A8C4Q202"/>
<dbReference type="Proteomes" id="UP000694388">
    <property type="component" value="Unplaced"/>
</dbReference>
<dbReference type="GeneTree" id="ENSGT00940000157332"/>
<evidence type="ECO:0000313" key="9">
    <source>
        <dbReference type="Proteomes" id="UP000694388"/>
    </source>
</evidence>
<dbReference type="InterPro" id="IPR023214">
    <property type="entry name" value="HAD_sf"/>
</dbReference>
<keyword evidence="5" id="KW-1133">Transmembrane helix</keyword>
<dbReference type="GO" id="GO:0005524">
    <property type="term" value="F:ATP binding"/>
    <property type="evidence" value="ECO:0007669"/>
    <property type="project" value="InterPro"/>
</dbReference>
<organism evidence="8 9">
    <name type="scientific">Eptatretus burgeri</name>
    <name type="common">Inshore hagfish</name>
    <dbReference type="NCBI Taxonomy" id="7764"/>
    <lineage>
        <taxon>Eukaryota</taxon>
        <taxon>Metazoa</taxon>
        <taxon>Chordata</taxon>
        <taxon>Craniata</taxon>
        <taxon>Vertebrata</taxon>
        <taxon>Cyclostomata</taxon>
        <taxon>Myxini</taxon>
        <taxon>Myxiniformes</taxon>
        <taxon>Myxinidae</taxon>
        <taxon>Eptatretinae</taxon>
        <taxon>Eptatretus</taxon>
    </lineage>
</organism>
<dbReference type="GO" id="GO:0045332">
    <property type="term" value="P:phospholipid translocation"/>
    <property type="evidence" value="ECO:0007669"/>
    <property type="project" value="TreeGrafter"/>
</dbReference>
<dbReference type="InterPro" id="IPR001757">
    <property type="entry name" value="P_typ_ATPase"/>
</dbReference>
<accession>A0A8C4Q202</accession>
<keyword evidence="6" id="KW-0472">Membrane</keyword>